<name>B6IPV5_RHOCS</name>
<evidence type="ECO:0000313" key="2">
    <source>
        <dbReference type="Proteomes" id="UP000001591"/>
    </source>
</evidence>
<organism evidence="1 2">
    <name type="scientific">Rhodospirillum centenum (strain ATCC 51521 / SW)</name>
    <dbReference type="NCBI Taxonomy" id="414684"/>
    <lineage>
        <taxon>Bacteria</taxon>
        <taxon>Pseudomonadati</taxon>
        <taxon>Pseudomonadota</taxon>
        <taxon>Alphaproteobacteria</taxon>
        <taxon>Rhodospirillales</taxon>
        <taxon>Rhodospirillaceae</taxon>
        <taxon>Rhodospirillum</taxon>
    </lineage>
</organism>
<evidence type="ECO:0000313" key="1">
    <source>
        <dbReference type="EMBL" id="ACI97491.1"/>
    </source>
</evidence>
<dbReference type="HOGENOM" id="CLU_711479_0_0_5"/>
<dbReference type="AlphaFoldDB" id="B6IPV5"/>
<keyword evidence="2" id="KW-1185">Reference proteome</keyword>
<reference evidence="1 2" key="1">
    <citation type="journal article" date="2010" name="BMC Genomics">
        <title>Metabolic flexibility revealed in the genome of the cyst-forming alpha-1 proteobacterium Rhodospirillum centenum.</title>
        <authorList>
            <person name="Lu Y.K."/>
            <person name="Marden J."/>
            <person name="Han M."/>
            <person name="Swingley W.D."/>
            <person name="Mastrian S.D."/>
            <person name="Chowdhury S.R."/>
            <person name="Hao J."/>
            <person name="Helmy T."/>
            <person name="Kim S."/>
            <person name="Kurdoglu A.A."/>
            <person name="Matthies H.J."/>
            <person name="Rollo D."/>
            <person name="Stothard P."/>
            <person name="Blankenship R.E."/>
            <person name="Bauer C.E."/>
            <person name="Touchman J.W."/>
        </authorList>
    </citation>
    <scope>NUCLEOTIDE SEQUENCE [LARGE SCALE GENOMIC DNA]</scope>
    <source>
        <strain evidence="2">ATCC 51521 / SW</strain>
    </source>
</reference>
<proteinExistence type="predicted"/>
<dbReference type="eggNOG" id="ENOG502Z7SB">
    <property type="taxonomic scope" value="Bacteria"/>
</dbReference>
<dbReference type="RefSeq" id="WP_012565282.1">
    <property type="nucleotide sequence ID" value="NC_011420.2"/>
</dbReference>
<sequence>MPSVTTIVRKTPASNLRQYFDARGIVLPPAVNWDGPEGEIVRPLLRAVDELDPETRARIANDVERVGEMADEAGDAALYSVAPDTGYLDALPNAHARALWMFVNEAELFRRAEEVRYTDDRRRGRMWDGFVGAPNLEVRRDAAALEVFKDAVRQRFESPNVQVDVFDRHRPTFDGDDRNVVQGTVYREGRPDDFLEFVDGALDRRPRRPVFEAALTYEPETGVIEVVARDRESRPDLVRLFARDLLATEFHEERLPLRRFDLSVLTCPCTFDSDPEDEIAAVRVNHLRLMPFDTNGERITLECMRGADTNIWEMAARRLGDADPLQGGWTVTQAKLTIRFHPEPGSNRGKTLPLTITMPHGCDLKDRTERERLIGEKYLRRWGIVRDV</sequence>
<dbReference type="STRING" id="414684.RC1_0041"/>
<dbReference type="EMBL" id="CP000613">
    <property type="protein sequence ID" value="ACI97491.1"/>
    <property type="molecule type" value="Genomic_DNA"/>
</dbReference>
<gene>
    <name evidence="1" type="ordered locus">RC1_0041</name>
</gene>
<dbReference type="KEGG" id="rce:RC1_0041"/>
<protein>
    <submittedName>
        <fullName evidence="1">Uncharacterized protein</fullName>
    </submittedName>
</protein>
<accession>B6IPV5</accession>
<dbReference type="OrthoDB" id="7374566at2"/>
<dbReference type="Proteomes" id="UP000001591">
    <property type="component" value="Chromosome"/>
</dbReference>